<dbReference type="SUPFAM" id="SSF56784">
    <property type="entry name" value="HAD-like"/>
    <property type="match status" value="1"/>
</dbReference>
<evidence type="ECO:0000313" key="1">
    <source>
        <dbReference type="EMBL" id="SHM83970.1"/>
    </source>
</evidence>
<dbReference type="EMBL" id="FRCT01000017">
    <property type="protein sequence ID" value="SHM83970.1"/>
    <property type="molecule type" value="Genomic_DNA"/>
</dbReference>
<dbReference type="Proteomes" id="UP000184394">
    <property type="component" value="Unassembled WGS sequence"/>
</dbReference>
<keyword evidence="1" id="KW-0378">Hydrolase</keyword>
<dbReference type="AlphaFoldDB" id="A0A1M7LZX3"/>
<organism evidence="1 2">
    <name type="scientific">Ruminococcus flavefaciens</name>
    <dbReference type="NCBI Taxonomy" id="1265"/>
    <lineage>
        <taxon>Bacteria</taxon>
        <taxon>Bacillati</taxon>
        <taxon>Bacillota</taxon>
        <taxon>Clostridia</taxon>
        <taxon>Eubacteriales</taxon>
        <taxon>Oscillospiraceae</taxon>
        <taxon>Ruminococcus</taxon>
    </lineage>
</organism>
<dbReference type="Pfam" id="PF08282">
    <property type="entry name" value="Hydrolase_3"/>
    <property type="match status" value="1"/>
</dbReference>
<evidence type="ECO:0000313" key="2">
    <source>
        <dbReference type="Proteomes" id="UP000184394"/>
    </source>
</evidence>
<proteinExistence type="predicted"/>
<name>A0A1M7LZX3_RUMFL</name>
<dbReference type="Gene3D" id="3.40.50.1000">
    <property type="entry name" value="HAD superfamily/HAD-like"/>
    <property type="match status" value="1"/>
</dbReference>
<dbReference type="RefSeq" id="WP_139277565.1">
    <property type="nucleotide sequence ID" value="NZ_FRCT01000017.1"/>
</dbReference>
<protein>
    <submittedName>
        <fullName evidence="1">Haloacid dehalogenase-like hydrolase</fullName>
    </submittedName>
</protein>
<dbReference type="GO" id="GO:0016787">
    <property type="term" value="F:hydrolase activity"/>
    <property type="evidence" value="ECO:0007669"/>
    <property type="project" value="UniProtKB-KW"/>
</dbReference>
<gene>
    <name evidence="1" type="ORF">SAMN04487860_11753</name>
</gene>
<accession>A0A1M7LZX3</accession>
<reference evidence="1 2" key="1">
    <citation type="submission" date="2016-11" db="EMBL/GenBank/DDBJ databases">
        <authorList>
            <person name="Jaros S."/>
            <person name="Januszkiewicz K."/>
            <person name="Wedrychowicz H."/>
        </authorList>
    </citation>
    <scope>NUCLEOTIDE SEQUENCE [LARGE SCALE GENOMIC DNA]</scope>
    <source>
        <strain evidence="1 2">Y1</strain>
    </source>
</reference>
<dbReference type="InterPro" id="IPR023214">
    <property type="entry name" value="HAD_sf"/>
</dbReference>
<sequence>MKKLILTDLDHTLLRTDGNVSDRTLDVLKSAEKKDPLLQ</sequence>
<dbReference type="InterPro" id="IPR036412">
    <property type="entry name" value="HAD-like_sf"/>
</dbReference>